<evidence type="ECO:0000313" key="1">
    <source>
        <dbReference type="EMBL" id="NHF58114.1"/>
    </source>
</evidence>
<protein>
    <submittedName>
        <fullName evidence="1">Uncharacterized protein</fullName>
    </submittedName>
</protein>
<gene>
    <name evidence="1" type="ORF">FK220_002090</name>
</gene>
<organism evidence="1 2">
    <name type="scientific">Pelagihabitans pacificus</name>
    <dbReference type="NCBI Taxonomy" id="2696054"/>
    <lineage>
        <taxon>Bacteria</taxon>
        <taxon>Pseudomonadati</taxon>
        <taxon>Bacteroidota</taxon>
        <taxon>Flavobacteriia</taxon>
        <taxon>Flavobacteriales</taxon>
        <taxon>Flavobacteriaceae</taxon>
        <taxon>Pelagihabitans</taxon>
    </lineage>
</organism>
<reference evidence="1" key="1">
    <citation type="submission" date="2019-07" db="EMBL/GenBank/DDBJ databases">
        <authorList>
            <person name="De-Chao Zhang Q."/>
        </authorList>
    </citation>
    <scope>NUCLEOTIDE SEQUENCE</scope>
    <source>
        <strain evidence="1">TP-CH-4</strain>
    </source>
</reference>
<dbReference type="EMBL" id="VIKU02000001">
    <property type="protein sequence ID" value="NHF58114.1"/>
    <property type="molecule type" value="Genomic_DNA"/>
</dbReference>
<comment type="caution">
    <text evidence="1">The sequence shown here is derived from an EMBL/GenBank/DDBJ whole genome shotgun (WGS) entry which is preliminary data.</text>
</comment>
<dbReference type="Proteomes" id="UP000707206">
    <property type="component" value="Unassembled WGS sequence"/>
</dbReference>
<accession>A0A967E5I4</accession>
<sequence length="53" mass="5519">MNNIPGHTGWLQIAPTSADGVTNVLGILTAANANGHQVNVKIDSNKITAVYMS</sequence>
<dbReference type="RefSeq" id="WP_166204739.1">
    <property type="nucleotide sequence ID" value="NZ_VIKU02000001.1"/>
</dbReference>
<name>A0A967E5I4_9FLAO</name>
<reference evidence="1" key="2">
    <citation type="submission" date="2020-03" db="EMBL/GenBank/DDBJ databases">
        <title>Flavobacteriaceae bacterium strain TP-CH-4, a member of the family Flavobacteriaceae isolated from a deep-sea seamount.</title>
        <authorList>
            <person name="Zhang D.-C."/>
        </authorList>
    </citation>
    <scope>NUCLEOTIDE SEQUENCE</scope>
    <source>
        <strain evidence="1">TP-CH-4</strain>
    </source>
</reference>
<evidence type="ECO:0000313" key="2">
    <source>
        <dbReference type="Proteomes" id="UP000707206"/>
    </source>
</evidence>
<proteinExistence type="predicted"/>
<keyword evidence="2" id="KW-1185">Reference proteome</keyword>
<dbReference type="AlphaFoldDB" id="A0A967E5I4"/>